<keyword evidence="9" id="KW-0276">Fatty acid metabolism</keyword>
<dbReference type="Proteomes" id="UP000515156">
    <property type="component" value="Chromosome 10"/>
</dbReference>
<dbReference type="InterPro" id="IPR000542">
    <property type="entry name" value="Carn_acyl_trans"/>
</dbReference>
<dbReference type="InterPro" id="IPR032476">
    <property type="entry name" value="CPT_N"/>
</dbReference>
<keyword evidence="10 22" id="KW-1133">Transmembrane helix</keyword>
<evidence type="ECO:0000313" key="27">
    <source>
        <dbReference type="RefSeq" id="XP_030071629.1"/>
    </source>
</evidence>
<evidence type="ECO:0000256" key="16">
    <source>
        <dbReference type="ARBA" id="ARBA00041685"/>
    </source>
</evidence>
<evidence type="ECO:0000256" key="17">
    <source>
        <dbReference type="ARBA" id="ARBA00042959"/>
    </source>
</evidence>
<evidence type="ECO:0000256" key="7">
    <source>
        <dbReference type="ARBA" id="ARBA00022692"/>
    </source>
</evidence>
<reference evidence="26 27" key="1">
    <citation type="submission" date="2025-04" db="UniProtKB">
        <authorList>
            <consortium name="RefSeq"/>
        </authorList>
    </citation>
    <scope>IDENTIFICATION</scope>
</reference>
<dbReference type="GeneID" id="115478438"/>
<dbReference type="OrthoDB" id="240216at2759"/>
<keyword evidence="6 21" id="KW-0808">Transferase</keyword>
<dbReference type="Gene3D" id="3.30.559.70">
    <property type="entry name" value="Choline/Carnitine o-acyltransferase, domain 2"/>
    <property type="match status" value="1"/>
</dbReference>
<dbReference type="AlphaFoldDB" id="A0A6P7Z2R4"/>
<dbReference type="GO" id="GO:0009437">
    <property type="term" value="P:carnitine metabolic process"/>
    <property type="evidence" value="ECO:0007669"/>
    <property type="project" value="TreeGrafter"/>
</dbReference>
<dbReference type="PANTHER" id="PTHR22589:SF69">
    <property type="entry name" value="CARNITINE O-PALMITOYLTRANSFERASE 1, MUSCLE ISOFORM"/>
    <property type="match status" value="1"/>
</dbReference>
<evidence type="ECO:0000256" key="12">
    <source>
        <dbReference type="ARBA" id="ARBA00023128"/>
    </source>
</evidence>
<evidence type="ECO:0000256" key="2">
    <source>
        <dbReference type="ARBA" id="ARBA00005005"/>
    </source>
</evidence>
<evidence type="ECO:0000256" key="9">
    <source>
        <dbReference type="ARBA" id="ARBA00022832"/>
    </source>
</evidence>
<evidence type="ECO:0000256" key="6">
    <source>
        <dbReference type="ARBA" id="ARBA00022679"/>
    </source>
</evidence>
<evidence type="ECO:0000256" key="20">
    <source>
        <dbReference type="PIRSR" id="PIRSR600542-1"/>
    </source>
</evidence>
<evidence type="ECO:0000256" key="19">
    <source>
        <dbReference type="ARBA" id="ARBA00048480"/>
    </source>
</evidence>
<keyword evidence="14 21" id="KW-0012">Acyltransferase</keyword>
<keyword evidence="5" id="KW-0813">Transport</keyword>
<sequence length="772" mass="88106">MAEAHQAVAFQFTVTPDGFDYHLSREALKHIYFSEVTAWRKRFIRFKNGILTGVYPGSPSSLMVIVAASMGSLYAKIDLSMGMIDRIKAILPARSFLSPLSKTLISATLFSTGVWLCGIFVFRRTMKLLLCYQGWMFEPHGKRSLSTKIWAGFLKLMCGRKPMLYSFQSSLPSLPVPSVSQTIQTYLESVRPLLDDKEYDKMAKLAKEFQAKTAPRLQKYLVLKSWWAANYVSDWWEEYIYLRGRGPIMVNSNYYAMDFLYATPSSCQAARAGNAVHAFIMYRRKLDREQIAPMMALGIVPMCSSQMERMFNTTRIPGIERDTVQHLRESRHLVVYHNGRFFKVWLYHGGDLLKPRDLEMQFQRILDDKSLPRPGEEKLAALTAGERIPWAKARAMYFSQGVNKSSLSAIDRAAFFMTLDNESHGYDKENSMSMDLYAKALLHGKCYNRWFDKSFNLIIFKNGKMGLNAEHSWADAPIIGHLWEFVLATDCFDLKYTADGHSCGIMNSSLPPPERLQWEITPECMEIIDSSYEVAKTLADDVDFQCSQFSDFGKGLIKRCKTSPDAFIQIALQLAHFRDKGKFCLTYEASMTRMFRDGRTETVRSCTNESAAFVRAMEDPTKTKVERLALFKKAADKHQHMYRLAMTGSGIDRHLFCLYLVSRYLTIESPFLKQVLSEPWRLSTSQTPQQQLKMFDLGKHPDCVSSGGGFGPVADDGYGVSYIIAGEDLINFHVSSKFSSPETNSRRFGNNIHQALHDLAELFSVRVHREEK</sequence>
<dbReference type="RefSeq" id="XP_030071628.1">
    <property type="nucleotide sequence ID" value="XM_030215768.1"/>
</dbReference>
<dbReference type="InterPro" id="IPR039551">
    <property type="entry name" value="Cho/carn_acyl_trans"/>
</dbReference>
<dbReference type="PANTHER" id="PTHR22589">
    <property type="entry name" value="CARNITINE O-ACYLTRANSFERASE"/>
    <property type="match status" value="1"/>
</dbReference>
<dbReference type="PROSITE" id="PS00440">
    <property type="entry name" value="ACYLTRANSF_C_2"/>
    <property type="match status" value="1"/>
</dbReference>
<keyword evidence="12" id="KW-0496">Mitochondrion</keyword>
<dbReference type="InterPro" id="IPR042231">
    <property type="entry name" value="Cho/carn_acyl_trans_2"/>
</dbReference>
<comment type="catalytic activity">
    <reaction evidence="19">
        <text>(R)-carnitine + hexadecanoyl-CoA = O-hexadecanoyl-(R)-carnitine + CoA</text>
        <dbReference type="Rhea" id="RHEA:12661"/>
        <dbReference type="ChEBI" id="CHEBI:16347"/>
        <dbReference type="ChEBI" id="CHEBI:17490"/>
        <dbReference type="ChEBI" id="CHEBI:57287"/>
        <dbReference type="ChEBI" id="CHEBI:57379"/>
        <dbReference type="EC" id="2.3.1.21"/>
    </reaction>
    <physiologicalReaction direction="left-to-right" evidence="19">
        <dbReference type="Rhea" id="RHEA:12662"/>
    </physiologicalReaction>
</comment>
<organism evidence="25 26">
    <name type="scientific">Microcaecilia unicolor</name>
    <dbReference type="NCBI Taxonomy" id="1415580"/>
    <lineage>
        <taxon>Eukaryota</taxon>
        <taxon>Metazoa</taxon>
        <taxon>Chordata</taxon>
        <taxon>Craniata</taxon>
        <taxon>Vertebrata</taxon>
        <taxon>Euteleostomi</taxon>
        <taxon>Amphibia</taxon>
        <taxon>Gymnophiona</taxon>
        <taxon>Siphonopidae</taxon>
        <taxon>Microcaecilia</taxon>
    </lineage>
</organism>
<dbReference type="GO" id="GO:0005741">
    <property type="term" value="C:mitochondrial outer membrane"/>
    <property type="evidence" value="ECO:0007669"/>
    <property type="project" value="UniProtKB-SubCell"/>
</dbReference>
<evidence type="ECO:0000259" key="23">
    <source>
        <dbReference type="Pfam" id="PF00755"/>
    </source>
</evidence>
<evidence type="ECO:0000256" key="21">
    <source>
        <dbReference type="RuleBase" id="RU003801"/>
    </source>
</evidence>
<dbReference type="Pfam" id="PF00755">
    <property type="entry name" value="Carn_acyltransf"/>
    <property type="match status" value="1"/>
</dbReference>
<evidence type="ECO:0000256" key="18">
    <source>
        <dbReference type="ARBA" id="ARBA00043926"/>
    </source>
</evidence>
<evidence type="ECO:0000256" key="14">
    <source>
        <dbReference type="ARBA" id="ARBA00023315"/>
    </source>
</evidence>
<evidence type="ECO:0000256" key="8">
    <source>
        <dbReference type="ARBA" id="ARBA00022787"/>
    </source>
</evidence>
<dbReference type="FunFam" id="3.30.559.70:FF:000001">
    <property type="entry name" value="Carnitine O-palmitoyltransferase 1, liver isoform"/>
    <property type="match status" value="1"/>
</dbReference>
<dbReference type="GO" id="GO:0006635">
    <property type="term" value="P:fatty acid beta-oxidation"/>
    <property type="evidence" value="ECO:0007669"/>
    <property type="project" value="UniProtKB-UniPathway"/>
</dbReference>
<evidence type="ECO:0000313" key="26">
    <source>
        <dbReference type="RefSeq" id="XP_030071628.1"/>
    </source>
</evidence>
<feature type="active site" description="Proton acceptor" evidence="20">
    <location>
        <position position="471"/>
    </location>
</feature>
<dbReference type="KEGG" id="muo:115478438"/>
<evidence type="ECO:0000256" key="4">
    <source>
        <dbReference type="ARBA" id="ARBA00013243"/>
    </source>
</evidence>
<feature type="transmembrane region" description="Helical" evidence="22">
    <location>
        <begin position="50"/>
        <end position="75"/>
    </location>
</feature>
<evidence type="ECO:0000256" key="10">
    <source>
        <dbReference type="ARBA" id="ARBA00022989"/>
    </source>
</evidence>
<dbReference type="PROSITE" id="PS00439">
    <property type="entry name" value="ACYLTRANSF_C_1"/>
    <property type="match status" value="1"/>
</dbReference>
<comment type="pathway">
    <text evidence="2">Lipid metabolism; fatty acid beta-oxidation.</text>
</comment>
<evidence type="ECO:0000256" key="11">
    <source>
        <dbReference type="ARBA" id="ARBA00023098"/>
    </source>
</evidence>
<evidence type="ECO:0000256" key="13">
    <source>
        <dbReference type="ARBA" id="ARBA00023136"/>
    </source>
</evidence>
<name>A0A6P7Z2R4_9AMPH</name>
<evidence type="ECO:0000256" key="3">
    <source>
        <dbReference type="ARBA" id="ARBA00005232"/>
    </source>
</evidence>
<dbReference type="GO" id="GO:0015909">
    <property type="term" value="P:long-chain fatty acid transport"/>
    <property type="evidence" value="ECO:0007669"/>
    <property type="project" value="TreeGrafter"/>
</dbReference>
<evidence type="ECO:0000259" key="24">
    <source>
        <dbReference type="Pfam" id="PF16484"/>
    </source>
</evidence>
<dbReference type="EC" id="2.3.1.21" evidence="4"/>
<keyword evidence="13 22" id="KW-0472">Membrane</keyword>
<evidence type="ECO:0000256" key="22">
    <source>
        <dbReference type="SAM" id="Phobius"/>
    </source>
</evidence>
<accession>A0A6P7Z2R4</accession>
<dbReference type="CTD" id="1375"/>
<dbReference type="SUPFAM" id="SSF52777">
    <property type="entry name" value="CoA-dependent acyltransferases"/>
    <property type="match status" value="2"/>
</dbReference>
<keyword evidence="8" id="KW-1000">Mitochondrion outer membrane</keyword>
<dbReference type="InterPro" id="IPR023213">
    <property type="entry name" value="CAT-like_dom_sf"/>
</dbReference>
<feature type="domain" description="Choline/carnitine acyltransferase" evidence="23">
    <location>
        <begin position="174"/>
        <end position="754"/>
    </location>
</feature>
<evidence type="ECO:0000256" key="5">
    <source>
        <dbReference type="ARBA" id="ARBA00022448"/>
    </source>
</evidence>
<dbReference type="UniPathway" id="UPA00659"/>
<evidence type="ECO:0000313" key="25">
    <source>
        <dbReference type="Proteomes" id="UP000515156"/>
    </source>
</evidence>
<dbReference type="Gene3D" id="3.30.559.10">
    <property type="entry name" value="Chloramphenicol acetyltransferase-like domain"/>
    <property type="match status" value="1"/>
</dbReference>
<comment type="subcellular location">
    <subcellularLocation>
        <location evidence="1">Mitochondrion outer membrane</location>
        <topology evidence="1">Multi-pass membrane protein</topology>
    </subcellularLocation>
</comment>
<keyword evidence="25" id="KW-1185">Reference proteome</keyword>
<dbReference type="Gene3D" id="6.10.250.1760">
    <property type="match status" value="1"/>
</dbReference>
<dbReference type="Pfam" id="PF16484">
    <property type="entry name" value="CPT_N"/>
    <property type="match status" value="1"/>
</dbReference>
<dbReference type="GO" id="GO:0004095">
    <property type="term" value="F:carnitine O-palmitoyltransferase activity"/>
    <property type="evidence" value="ECO:0007669"/>
    <property type="project" value="UniProtKB-EC"/>
</dbReference>
<feature type="domain" description="Carnitine O-palmitoyltransferase N-terminal" evidence="24">
    <location>
        <begin position="1"/>
        <end position="47"/>
    </location>
</feature>
<evidence type="ECO:0000256" key="1">
    <source>
        <dbReference type="ARBA" id="ARBA00004374"/>
    </source>
</evidence>
<gene>
    <name evidence="26 27" type="primary">CPT1B</name>
</gene>
<keyword evidence="7 22" id="KW-0812">Transmembrane</keyword>
<keyword evidence="11" id="KW-0443">Lipid metabolism</keyword>
<protein>
    <recommendedName>
        <fullName evidence="15">Carnitine O-palmitoyltransferase 1, muscle isoform</fullName>
        <ecNumber evidence="4">2.3.1.21</ecNumber>
    </recommendedName>
    <alternativeName>
        <fullName evidence="16">Carnitine O-palmitoyltransferase I, muscle isoform</fullName>
    </alternativeName>
    <alternativeName>
        <fullName evidence="17">Carnitine palmitoyltransferase 1B</fullName>
    </alternativeName>
</protein>
<comment type="function">
    <text evidence="18">Catalyzes the transfer of the acyl group of long-chain fatty acid-CoA conjugates onto carnitine, an essential step for the mitochondrial uptake of long-chain fatty acids and their subsequent beta-oxidation in the mitochondrion.</text>
</comment>
<comment type="similarity">
    <text evidence="3 21">Belongs to the carnitine/choline acetyltransferase family.</text>
</comment>
<proteinExistence type="inferred from homology"/>
<dbReference type="FunFam" id="3.30.559.10:FF:000042">
    <property type="entry name" value="Carnitine Palmitoyl Transferase"/>
    <property type="match status" value="1"/>
</dbReference>
<evidence type="ECO:0000256" key="15">
    <source>
        <dbReference type="ARBA" id="ARBA00040569"/>
    </source>
</evidence>
<dbReference type="RefSeq" id="XP_030071629.1">
    <property type="nucleotide sequence ID" value="XM_030215769.1"/>
</dbReference>